<gene>
    <name evidence="2" type="ORF">GP644_14300</name>
</gene>
<dbReference type="Proteomes" id="UP000441586">
    <property type="component" value="Unassembled WGS sequence"/>
</dbReference>
<dbReference type="EMBL" id="WSFO01000008">
    <property type="protein sequence ID" value="KAE9628932.1"/>
    <property type="molecule type" value="Genomic_DNA"/>
</dbReference>
<protein>
    <recommendedName>
        <fullName evidence="4">Transmembrane protein</fullName>
    </recommendedName>
</protein>
<organism evidence="2 3">
    <name type="scientific">Parasedimentitalea maritima</name>
    <dbReference type="NCBI Taxonomy" id="2578117"/>
    <lineage>
        <taxon>Bacteria</taxon>
        <taxon>Pseudomonadati</taxon>
        <taxon>Pseudomonadota</taxon>
        <taxon>Alphaproteobacteria</taxon>
        <taxon>Rhodobacterales</taxon>
        <taxon>Paracoccaceae</taxon>
        <taxon>Parasedimentitalea</taxon>
    </lineage>
</organism>
<dbReference type="NCBIfam" id="NF038216">
    <property type="entry name" value="ABZJ_00895_fam"/>
    <property type="match status" value="1"/>
</dbReference>
<reference evidence="2 3" key="1">
    <citation type="submission" date="2019-12" db="EMBL/GenBank/DDBJ databases">
        <authorList>
            <person name="Zhang Y.-J."/>
        </authorList>
    </citation>
    <scope>NUCLEOTIDE SEQUENCE [LARGE SCALE GENOMIC DNA]</scope>
    <source>
        <strain evidence="2 3">H18S-6</strain>
    </source>
</reference>
<evidence type="ECO:0000313" key="3">
    <source>
        <dbReference type="Proteomes" id="UP000441586"/>
    </source>
</evidence>
<feature type="transmembrane region" description="Helical" evidence="1">
    <location>
        <begin position="35"/>
        <end position="52"/>
    </location>
</feature>
<feature type="transmembrane region" description="Helical" evidence="1">
    <location>
        <begin position="12"/>
        <end position="29"/>
    </location>
</feature>
<proteinExistence type="predicted"/>
<dbReference type="AlphaFoldDB" id="A0A6A4RER4"/>
<keyword evidence="1" id="KW-0812">Transmembrane</keyword>
<dbReference type="InterPro" id="IPR047730">
    <property type="entry name" value="ABZJ_00895-like"/>
</dbReference>
<dbReference type="RefSeq" id="WP_158980110.1">
    <property type="nucleotide sequence ID" value="NZ_WSFO01000008.1"/>
</dbReference>
<feature type="transmembrane region" description="Helical" evidence="1">
    <location>
        <begin position="106"/>
        <end position="130"/>
    </location>
</feature>
<evidence type="ECO:0008006" key="4">
    <source>
        <dbReference type="Google" id="ProtNLM"/>
    </source>
</evidence>
<sequence>MKKISLLRYSMWLFGWRMLLPVVFIAIMMAINVDLSSSVTSILPTMMAAMFMGQRFARDNGQTVPANDVRRFALRATLIGVVVEVVASAFWGVLLVGPEFFHTIASVYLGGSMVPMIGITVFLVAVMYFGNRFFVSMGAKNELKAAAKRAQAQR</sequence>
<accession>A0A6A4RER4</accession>
<comment type="caution">
    <text evidence="2">The sequence shown here is derived from an EMBL/GenBank/DDBJ whole genome shotgun (WGS) entry which is preliminary data.</text>
</comment>
<feature type="transmembrane region" description="Helical" evidence="1">
    <location>
        <begin position="72"/>
        <end position="94"/>
    </location>
</feature>
<keyword evidence="1" id="KW-1133">Transmembrane helix</keyword>
<keyword evidence="1" id="KW-0472">Membrane</keyword>
<evidence type="ECO:0000313" key="2">
    <source>
        <dbReference type="EMBL" id="KAE9628932.1"/>
    </source>
</evidence>
<name>A0A6A4RER4_9RHOB</name>
<evidence type="ECO:0000256" key="1">
    <source>
        <dbReference type="SAM" id="Phobius"/>
    </source>
</evidence>